<dbReference type="PANTHER" id="PTHR46796">
    <property type="entry name" value="HTH-TYPE TRANSCRIPTIONAL ACTIVATOR RHAS-RELATED"/>
    <property type="match status" value="1"/>
</dbReference>
<dbReference type="InterPro" id="IPR018060">
    <property type="entry name" value="HTH_AraC"/>
</dbReference>
<dbReference type="Proteomes" id="UP000297729">
    <property type="component" value="Unassembled WGS sequence"/>
</dbReference>
<evidence type="ECO:0000259" key="4">
    <source>
        <dbReference type="PROSITE" id="PS01124"/>
    </source>
</evidence>
<name>A0A4Y9SHI1_9BURK</name>
<keyword evidence="1" id="KW-0805">Transcription regulation</keyword>
<evidence type="ECO:0000313" key="6">
    <source>
        <dbReference type="Proteomes" id="UP000297729"/>
    </source>
</evidence>
<dbReference type="PROSITE" id="PS00041">
    <property type="entry name" value="HTH_ARAC_FAMILY_1"/>
    <property type="match status" value="1"/>
</dbReference>
<dbReference type="RefSeq" id="WP_135201471.1">
    <property type="nucleotide sequence ID" value="NZ_SPVG01000097.1"/>
</dbReference>
<dbReference type="Pfam" id="PF12833">
    <property type="entry name" value="HTH_18"/>
    <property type="match status" value="1"/>
</dbReference>
<accession>A0A4Y9SHI1</accession>
<comment type="caution">
    <text evidence="5">The sequence shown here is derived from an EMBL/GenBank/DDBJ whole genome shotgun (WGS) entry which is preliminary data.</text>
</comment>
<organism evidence="5 6">
    <name type="scientific">Duganella callida</name>
    <dbReference type="NCBI Taxonomy" id="2561932"/>
    <lineage>
        <taxon>Bacteria</taxon>
        <taxon>Pseudomonadati</taxon>
        <taxon>Pseudomonadota</taxon>
        <taxon>Betaproteobacteria</taxon>
        <taxon>Burkholderiales</taxon>
        <taxon>Oxalobacteraceae</taxon>
        <taxon>Telluria group</taxon>
        <taxon>Duganella</taxon>
    </lineage>
</organism>
<dbReference type="InterPro" id="IPR009057">
    <property type="entry name" value="Homeodomain-like_sf"/>
</dbReference>
<dbReference type="SMART" id="SM00342">
    <property type="entry name" value="HTH_ARAC"/>
    <property type="match status" value="1"/>
</dbReference>
<dbReference type="GO" id="GO:0003700">
    <property type="term" value="F:DNA-binding transcription factor activity"/>
    <property type="evidence" value="ECO:0007669"/>
    <property type="project" value="InterPro"/>
</dbReference>
<dbReference type="AlphaFoldDB" id="A0A4Y9SHI1"/>
<dbReference type="GO" id="GO:0043565">
    <property type="term" value="F:sequence-specific DNA binding"/>
    <property type="evidence" value="ECO:0007669"/>
    <property type="project" value="InterPro"/>
</dbReference>
<dbReference type="InterPro" id="IPR020449">
    <property type="entry name" value="Tscrpt_reg_AraC-type_HTH"/>
</dbReference>
<reference evidence="5 6" key="1">
    <citation type="submission" date="2019-03" db="EMBL/GenBank/DDBJ databases">
        <title>Draft Genome Sequence of Duganella callidus sp. nov., a Novel Duganella Species Isolated from Cultivated Soil.</title>
        <authorList>
            <person name="Raths R."/>
            <person name="Peta V."/>
            <person name="Bucking H."/>
        </authorList>
    </citation>
    <scope>NUCLEOTIDE SEQUENCE [LARGE SCALE GENOMIC DNA]</scope>
    <source>
        <strain evidence="5 6">DN04</strain>
    </source>
</reference>
<feature type="domain" description="HTH araC/xylS-type" evidence="4">
    <location>
        <begin position="204"/>
        <end position="302"/>
    </location>
</feature>
<protein>
    <submittedName>
        <fullName evidence="5">AraC family transcriptional regulator</fullName>
    </submittedName>
</protein>
<keyword evidence="3" id="KW-0804">Transcription</keyword>
<evidence type="ECO:0000256" key="1">
    <source>
        <dbReference type="ARBA" id="ARBA00023015"/>
    </source>
</evidence>
<dbReference type="PROSITE" id="PS01124">
    <property type="entry name" value="HTH_ARAC_FAMILY_2"/>
    <property type="match status" value="1"/>
</dbReference>
<keyword evidence="6" id="KW-1185">Reference proteome</keyword>
<evidence type="ECO:0000256" key="3">
    <source>
        <dbReference type="ARBA" id="ARBA00023163"/>
    </source>
</evidence>
<dbReference type="InterPro" id="IPR050204">
    <property type="entry name" value="AraC_XylS_family_regulators"/>
</dbReference>
<dbReference type="SUPFAM" id="SSF46689">
    <property type="entry name" value="Homeodomain-like"/>
    <property type="match status" value="2"/>
</dbReference>
<dbReference type="InterPro" id="IPR032783">
    <property type="entry name" value="AraC_lig"/>
</dbReference>
<dbReference type="PRINTS" id="PR00032">
    <property type="entry name" value="HTHARAC"/>
</dbReference>
<keyword evidence="2" id="KW-0238">DNA-binding</keyword>
<dbReference type="InterPro" id="IPR018062">
    <property type="entry name" value="HTH_AraC-typ_CS"/>
</dbReference>
<dbReference type="Pfam" id="PF12852">
    <property type="entry name" value="Cupin_6"/>
    <property type="match status" value="1"/>
</dbReference>
<dbReference type="EMBL" id="SPVG01000097">
    <property type="protein sequence ID" value="TFW24336.1"/>
    <property type="molecule type" value="Genomic_DNA"/>
</dbReference>
<dbReference type="PANTHER" id="PTHR46796:SF7">
    <property type="entry name" value="ARAC FAMILY TRANSCRIPTIONAL REGULATOR"/>
    <property type="match status" value="1"/>
</dbReference>
<dbReference type="Gene3D" id="1.10.10.60">
    <property type="entry name" value="Homeodomain-like"/>
    <property type="match status" value="2"/>
</dbReference>
<sequence length="306" mass="33199">MDPLTDILSGLHIRRASYTRLDATAPWGVKSPGEPGINFVMVLRGSALLSVDGQAQPLGLRSGDLFIMLDGTPFRLVDHEDSALIDCVDVEKLRVDNRIKIGGDGALTTFIGGAFEIDALAAQPLLAALPALLYLKLDAQRSLAFQSVLEMLALETESPGLGSEAVIGRLFELLFVHAIRAYTQLACGAASRGWLAALADRQLAKALEAMHGDPAQDWTVETLARAAGMSRSSFAARFKEVVGQTPLDYLTRWRMYRARRLLRQDNLALSEVARQVGYESAAAFNRVFRREMAITPGAFRKAGAAA</sequence>
<dbReference type="OrthoDB" id="9789899at2"/>
<proteinExistence type="predicted"/>
<evidence type="ECO:0000256" key="2">
    <source>
        <dbReference type="ARBA" id="ARBA00023125"/>
    </source>
</evidence>
<evidence type="ECO:0000313" key="5">
    <source>
        <dbReference type="EMBL" id="TFW24336.1"/>
    </source>
</evidence>
<gene>
    <name evidence="5" type="ORF">E4L98_10290</name>
</gene>